<sequence length="366" mass="38176">MADTDEEKAYKAAKAEADSRAAQNRNNSEQGKSALDAVGYSTQRREDGLPGSQGTIGFGDADGPNPAHGAPSSHDPGQTLTLSGSFGPDGKPTGGRQLSAADVAEFKADWRKESPAQTDANIAGLKAAGYDTSGLEKFVNDYRNQSKPGYGNSNQTGSPIVVNGSRTPTLGERASSIFGSVVDGAKGLWNRATGGSNSNKPIELEFKPKSSGYTDANGNSYKQYGGTVTVADISKEANPSYWNDKVFKEHHGGENYKADISAKGGAYGPGVPFKVLRAGLEEGFGGVVVVAPNGDESKGVKIGHFTTINRTVYDAAKTGGVLPAGTPLGFADSKIGFSSGPHFHIVKDKKPGGSNNEQNLKWLKGE</sequence>
<evidence type="ECO:0008006" key="4">
    <source>
        <dbReference type="Google" id="ProtNLM"/>
    </source>
</evidence>
<proteinExistence type="predicted"/>
<evidence type="ECO:0000313" key="3">
    <source>
        <dbReference type="Proteomes" id="UP000012159"/>
    </source>
</evidence>
<gene>
    <name evidence="2" type="ORF">LEP1GSC133_2305</name>
</gene>
<accession>M6W8V5</accession>
<evidence type="ECO:0000313" key="2">
    <source>
        <dbReference type="EMBL" id="EMO63891.1"/>
    </source>
</evidence>
<feature type="compositionally biased region" description="Basic and acidic residues" evidence="1">
    <location>
        <begin position="7"/>
        <end position="19"/>
    </location>
</feature>
<feature type="region of interest" description="Disordered" evidence="1">
    <location>
        <begin position="346"/>
        <end position="366"/>
    </location>
</feature>
<dbReference type="STRING" id="1192866.LEP1GSC133_2305"/>
<name>M6W8V5_LEPBO</name>
<organism evidence="2 3">
    <name type="scientific">Leptospira borgpetersenii serovar Pomona str. 200901868</name>
    <dbReference type="NCBI Taxonomy" id="1192866"/>
    <lineage>
        <taxon>Bacteria</taxon>
        <taxon>Pseudomonadati</taxon>
        <taxon>Spirochaetota</taxon>
        <taxon>Spirochaetia</taxon>
        <taxon>Leptospirales</taxon>
        <taxon>Leptospiraceae</taxon>
        <taxon>Leptospira</taxon>
    </lineage>
</organism>
<comment type="caution">
    <text evidence="2">The sequence shown here is derived from an EMBL/GenBank/DDBJ whole genome shotgun (WGS) entry which is preliminary data.</text>
</comment>
<feature type="compositionally biased region" description="Polar residues" evidence="1">
    <location>
        <begin position="75"/>
        <end position="84"/>
    </location>
</feature>
<dbReference type="Proteomes" id="UP000012159">
    <property type="component" value="Unassembled WGS sequence"/>
</dbReference>
<dbReference type="AlphaFoldDB" id="M6W8V5"/>
<dbReference type="EMBL" id="AKWF02000036">
    <property type="protein sequence ID" value="EMO63891.1"/>
    <property type="molecule type" value="Genomic_DNA"/>
</dbReference>
<protein>
    <recommendedName>
        <fullName evidence="4">Peptidase, M23 family</fullName>
    </recommendedName>
</protein>
<reference evidence="2 3" key="1">
    <citation type="submission" date="2013-01" db="EMBL/GenBank/DDBJ databases">
        <authorList>
            <person name="Harkins D.M."/>
            <person name="Durkin A.S."/>
            <person name="Brinkac L.M."/>
            <person name="Haft D.H."/>
            <person name="Selengut J.D."/>
            <person name="Sanka R."/>
            <person name="DePew J."/>
            <person name="Purushe J."/>
            <person name="Picardeau M."/>
            <person name="Werts C."/>
            <person name="Goarant C."/>
            <person name="Vinetz J.M."/>
            <person name="Sutton G.G."/>
            <person name="Nierman W.C."/>
            <person name="Fouts D.E."/>
        </authorList>
    </citation>
    <scope>NUCLEOTIDE SEQUENCE [LARGE SCALE GENOMIC DNA]</scope>
    <source>
        <strain evidence="2 3">200901868</strain>
    </source>
</reference>
<feature type="region of interest" description="Disordered" evidence="1">
    <location>
        <begin position="1"/>
        <end position="100"/>
    </location>
</feature>
<evidence type="ECO:0000256" key="1">
    <source>
        <dbReference type="SAM" id="MobiDB-lite"/>
    </source>
</evidence>